<dbReference type="Pfam" id="PF13578">
    <property type="entry name" value="Methyltransf_24"/>
    <property type="match status" value="1"/>
</dbReference>
<dbReference type="AlphaFoldDB" id="A0A2W4Y8W6"/>
<dbReference type="SUPFAM" id="SSF53335">
    <property type="entry name" value="S-adenosyl-L-methionine-dependent methyltransferases"/>
    <property type="match status" value="1"/>
</dbReference>
<reference evidence="1 2" key="1">
    <citation type="submission" date="2018-04" db="EMBL/GenBank/DDBJ databases">
        <authorList>
            <person name="Go L.Y."/>
            <person name="Mitchell J.A."/>
        </authorList>
    </citation>
    <scope>NUCLEOTIDE SEQUENCE [LARGE SCALE GENOMIC DNA]</scope>
    <source>
        <strain evidence="1">ULC066bin1</strain>
    </source>
</reference>
<protein>
    <recommendedName>
        <fullName evidence="3">Class I SAM-dependent methyltransferase</fullName>
    </recommendedName>
</protein>
<proteinExistence type="predicted"/>
<accession>A0A2W4Y8W6</accession>
<comment type="caution">
    <text evidence="1">The sequence shown here is derived from an EMBL/GenBank/DDBJ whole genome shotgun (WGS) entry which is preliminary data.</text>
</comment>
<dbReference type="EMBL" id="QBML01000017">
    <property type="protein sequence ID" value="PZO39608.1"/>
    <property type="molecule type" value="Genomic_DNA"/>
</dbReference>
<evidence type="ECO:0008006" key="3">
    <source>
        <dbReference type="Google" id="ProtNLM"/>
    </source>
</evidence>
<sequence>MNPKFDPFSILSQYPRRHPIRLAFLLQLKIIEYISRINFDKYALPQKTIPNLLSIPDADYLSTAVTPIQMQYLLTGLEITENLEGSVVVEIGCYRGATTQVIAKHTNRKVIAIDPYIGYGGGKEDFQEFREKTKMQSNIIHKPCSSGEAAKNWEYENVSFIFIDAVHDYLNTSFDIQTWLPKLMHGGILALHDTDQLCFAGTRKAVFELKNQLSLFAHIDNLVLFKK</sequence>
<dbReference type="InterPro" id="IPR029063">
    <property type="entry name" value="SAM-dependent_MTases_sf"/>
</dbReference>
<reference evidence="1 2" key="2">
    <citation type="submission" date="2018-06" db="EMBL/GenBank/DDBJ databases">
        <title>Metagenomic assembly of (sub)arctic Cyanobacteria and their associated microbiome from non-axenic cultures.</title>
        <authorList>
            <person name="Baurain D."/>
        </authorList>
    </citation>
    <scope>NUCLEOTIDE SEQUENCE [LARGE SCALE GENOMIC DNA]</scope>
    <source>
        <strain evidence="1">ULC066bin1</strain>
    </source>
</reference>
<organism evidence="1 2">
    <name type="scientific">Pseudanabaena frigida</name>
    <dbReference type="NCBI Taxonomy" id="945775"/>
    <lineage>
        <taxon>Bacteria</taxon>
        <taxon>Bacillati</taxon>
        <taxon>Cyanobacteriota</taxon>
        <taxon>Cyanophyceae</taxon>
        <taxon>Pseudanabaenales</taxon>
        <taxon>Pseudanabaenaceae</taxon>
        <taxon>Pseudanabaena</taxon>
    </lineage>
</organism>
<evidence type="ECO:0000313" key="1">
    <source>
        <dbReference type="EMBL" id="PZO39608.1"/>
    </source>
</evidence>
<evidence type="ECO:0000313" key="2">
    <source>
        <dbReference type="Proteomes" id="UP000249467"/>
    </source>
</evidence>
<dbReference type="Gene3D" id="3.40.50.150">
    <property type="entry name" value="Vaccinia Virus protein VP39"/>
    <property type="match status" value="1"/>
</dbReference>
<name>A0A2W4Y8W6_9CYAN</name>
<dbReference type="Proteomes" id="UP000249467">
    <property type="component" value="Unassembled WGS sequence"/>
</dbReference>
<gene>
    <name evidence="1" type="ORF">DCF19_13570</name>
</gene>